<dbReference type="EMBL" id="CP058595">
    <property type="protein sequence ID" value="QLG46071.1"/>
    <property type="molecule type" value="Genomic_DNA"/>
</dbReference>
<dbReference type="InterPro" id="IPR043781">
    <property type="entry name" value="DUF5723"/>
</dbReference>
<dbReference type="Pfam" id="PF18990">
    <property type="entry name" value="DUF5723"/>
    <property type="match status" value="1"/>
</dbReference>
<dbReference type="AlphaFoldDB" id="A0A7H9ARF2"/>
<evidence type="ECO:0000313" key="3">
    <source>
        <dbReference type="Proteomes" id="UP000509302"/>
    </source>
</evidence>
<gene>
    <name evidence="2" type="ORF">HYG79_12180</name>
</gene>
<sequence>MRICKGFFLFILFFGCYVAGAQNKQLLYDFNEIPQALMLNPGMETDFDWFAGMPLLSGTSFQFGSSGVSVDDIFADDGLDINDKIRERVLGQMGINDELSGTYQIELLTGGFRGKKNTRNFYTFGVYHEGDAIGYWFKDLAFLAFEGNADQLGKRFDLSHLKARGEMLNVFHFGVNKQMGRNLTVGVRGKIYSGIFNFQSTKNEGYFVTDQGQNNLLANILVANMRLRTSGINAIENTLDNETVVGEVIKRGFFGGDLGVGVDLGFTYRLNEQTYITGSLLDLGFLYHTNDIKSFTLQGNATVEGIELILPQDAVNSNRDFWQDLVDEVEALIPFEENNDAYISLRPTKLYASLRYDFGKNLETRINCDCSYLYSSRDVRKRYTNSMGGQIYIVNRPRGPQTAVTAFYQRRFGNGLSLKTTYTADKFSFTNIGLGINLQAGPVNLYAMADNLLAYQNIAASRYASFQLGVNIISWGRK</sequence>
<name>A0A7H9ARF2_9FLAO</name>
<organism evidence="2 3">
    <name type="scientific">Costertonia aggregata</name>
    <dbReference type="NCBI Taxonomy" id="343403"/>
    <lineage>
        <taxon>Bacteria</taxon>
        <taxon>Pseudomonadati</taxon>
        <taxon>Bacteroidota</taxon>
        <taxon>Flavobacteriia</taxon>
        <taxon>Flavobacteriales</taxon>
        <taxon>Flavobacteriaceae</taxon>
        <taxon>Costertonia</taxon>
    </lineage>
</organism>
<dbReference type="KEGG" id="cagg:HYG79_12180"/>
<dbReference type="RefSeq" id="WP_179242357.1">
    <property type="nucleotide sequence ID" value="NZ_CP058595.1"/>
</dbReference>
<proteinExistence type="predicted"/>
<evidence type="ECO:0000259" key="1">
    <source>
        <dbReference type="Pfam" id="PF18990"/>
    </source>
</evidence>
<reference evidence="2 3" key="1">
    <citation type="journal article" date="2006" name="Int. J. Syst. Evol. Microbiol.">
        <title>Costertonia aggregata gen. nov., sp. nov., a mesophilic marine bacterium of the family Flavobacteriaceae, isolated from a mature biofilm.</title>
        <authorList>
            <person name="Kwon K.K."/>
            <person name="Lee Y.K."/>
            <person name="Lee H.K."/>
        </authorList>
    </citation>
    <scope>NUCLEOTIDE SEQUENCE [LARGE SCALE GENOMIC DNA]</scope>
    <source>
        <strain evidence="2 3">KCCM 42265</strain>
    </source>
</reference>
<keyword evidence="3" id="KW-1185">Reference proteome</keyword>
<feature type="domain" description="DUF5723" evidence="1">
    <location>
        <begin position="41"/>
        <end position="450"/>
    </location>
</feature>
<protein>
    <recommendedName>
        <fullName evidence="1">DUF5723 domain-containing protein</fullName>
    </recommendedName>
</protein>
<dbReference type="PROSITE" id="PS51257">
    <property type="entry name" value="PROKAR_LIPOPROTEIN"/>
    <property type="match status" value="1"/>
</dbReference>
<accession>A0A7H9ARF2</accession>
<evidence type="ECO:0000313" key="2">
    <source>
        <dbReference type="EMBL" id="QLG46071.1"/>
    </source>
</evidence>
<dbReference type="Proteomes" id="UP000509302">
    <property type="component" value="Chromosome"/>
</dbReference>